<dbReference type="Gene3D" id="1.10.730.10">
    <property type="entry name" value="Isoleucyl-tRNA Synthetase, Domain 1"/>
    <property type="match status" value="1"/>
</dbReference>
<evidence type="ECO:0000256" key="6">
    <source>
        <dbReference type="ARBA" id="ARBA00023146"/>
    </source>
</evidence>
<gene>
    <name evidence="12" type="ORF">A2Y68_03870</name>
</gene>
<dbReference type="InterPro" id="IPR009080">
    <property type="entry name" value="tRNAsynth_Ia_anticodon-bd"/>
</dbReference>
<dbReference type="GO" id="GO:0000049">
    <property type="term" value="F:tRNA binding"/>
    <property type="evidence" value="ECO:0007669"/>
    <property type="project" value="InterPro"/>
</dbReference>
<protein>
    <recommendedName>
        <fullName evidence="1 9">Isoleucine--tRNA ligase</fullName>
        <ecNumber evidence="1 9">6.1.1.5</ecNumber>
    </recommendedName>
</protein>
<keyword evidence="6" id="KW-0030">Aminoacyl-tRNA synthetase</keyword>
<dbReference type="InterPro" id="IPR009008">
    <property type="entry name" value="Val/Leu/Ile-tRNA-synth_edit"/>
</dbReference>
<dbReference type="Gene3D" id="3.90.740.10">
    <property type="entry name" value="Valyl/Leucyl/Isoleucyl-tRNA synthetase, editing domain"/>
    <property type="match status" value="1"/>
</dbReference>
<dbReference type="Pfam" id="PF19302">
    <property type="entry name" value="DUF5915"/>
    <property type="match status" value="1"/>
</dbReference>
<keyword evidence="4" id="KW-0067">ATP-binding</keyword>
<dbReference type="InterPro" id="IPR002301">
    <property type="entry name" value="Ile-tRNA-ligase"/>
</dbReference>
<evidence type="ECO:0000256" key="2">
    <source>
        <dbReference type="ARBA" id="ARBA00022598"/>
    </source>
</evidence>
<evidence type="ECO:0000256" key="5">
    <source>
        <dbReference type="ARBA" id="ARBA00022917"/>
    </source>
</evidence>
<dbReference type="GO" id="GO:0005524">
    <property type="term" value="F:ATP binding"/>
    <property type="evidence" value="ECO:0007669"/>
    <property type="project" value="UniProtKB-KW"/>
</dbReference>
<dbReference type="SUPFAM" id="SSF47323">
    <property type="entry name" value="Anticodon-binding domain of a subclass of class I aminoacyl-tRNA synthetases"/>
    <property type="match status" value="1"/>
</dbReference>
<evidence type="ECO:0000256" key="4">
    <source>
        <dbReference type="ARBA" id="ARBA00022840"/>
    </source>
</evidence>
<evidence type="ECO:0000259" key="10">
    <source>
        <dbReference type="Pfam" id="PF00133"/>
    </source>
</evidence>
<evidence type="ECO:0000256" key="8">
    <source>
        <dbReference type="ARBA" id="ARBA00048359"/>
    </source>
</evidence>
<dbReference type="GO" id="GO:0004822">
    <property type="term" value="F:isoleucine-tRNA ligase activity"/>
    <property type="evidence" value="ECO:0007669"/>
    <property type="project" value="UniProtKB-UniRule"/>
</dbReference>
<dbReference type="AlphaFoldDB" id="A0A1F7X3Q9"/>
<organism evidence="12 13">
    <name type="scientific">Candidatus Woesebacteria bacterium RBG_13_46_13</name>
    <dbReference type="NCBI Taxonomy" id="1802479"/>
    <lineage>
        <taxon>Bacteria</taxon>
        <taxon>Candidatus Woeseibacteriota</taxon>
    </lineage>
</organism>
<dbReference type="EMBL" id="MGFR01000003">
    <property type="protein sequence ID" value="OGM09730.1"/>
    <property type="molecule type" value="Genomic_DNA"/>
</dbReference>
<dbReference type="GO" id="GO:0005737">
    <property type="term" value="C:cytoplasm"/>
    <property type="evidence" value="ECO:0007669"/>
    <property type="project" value="UniProtKB-UniRule"/>
</dbReference>
<dbReference type="SUPFAM" id="SSF50677">
    <property type="entry name" value="ValRS/IleRS/LeuRS editing domain"/>
    <property type="match status" value="1"/>
</dbReference>
<dbReference type="Proteomes" id="UP000176778">
    <property type="component" value="Unassembled WGS sequence"/>
</dbReference>
<dbReference type="InterPro" id="IPR033709">
    <property type="entry name" value="Anticodon_Ile_ABEc"/>
</dbReference>
<dbReference type="GO" id="GO:0006428">
    <property type="term" value="P:isoleucyl-tRNA aminoacylation"/>
    <property type="evidence" value="ECO:0007669"/>
    <property type="project" value="UniProtKB-UniRule"/>
</dbReference>
<dbReference type="CDD" id="cd07961">
    <property type="entry name" value="Anticodon_Ia_Ile_ABEc"/>
    <property type="match status" value="1"/>
</dbReference>
<evidence type="ECO:0000313" key="13">
    <source>
        <dbReference type="Proteomes" id="UP000176778"/>
    </source>
</evidence>
<feature type="domain" description="Aminoacyl-tRNA synthetase class Ia" evidence="10">
    <location>
        <begin position="23"/>
        <end position="666"/>
    </location>
</feature>
<dbReference type="Gene3D" id="3.40.50.620">
    <property type="entry name" value="HUPs"/>
    <property type="match status" value="2"/>
</dbReference>
<dbReference type="PANTHER" id="PTHR42780:SF1">
    <property type="entry name" value="ISOLEUCINE--TRNA LIGASE, CYTOPLASMIC"/>
    <property type="match status" value="1"/>
</dbReference>
<comment type="function">
    <text evidence="7">Catalyzes the attachment of isoleucine to tRNA(Ile). As IleRS can inadvertently accommodate and process structurally similar amino acids such as valine, to avoid such errors it has two additional distinct tRNA(Ile)-dependent editing activities. One activity is designated as 'pretransfer' editing and involves the hydrolysis of activated Val-AMP. The other activity is designated 'posttransfer' editing and involves deacylation of mischarged Val-tRNA(Ile).</text>
</comment>
<dbReference type="NCBIfam" id="TIGR00392">
    <property type="entry name" value="ileS"/>
    <property type="match status" value="1"/>
</dbReference>
<dbReference type="Pfam" id="PF00133">
    <property type="entry name" value="tRNA-synt_1"/>
    <property type="match status" value="1"/>
</dbReference>
<dbReference type="SUPFAM" id="SSF52374">
    <property type="entry name" value="Nucleotidylyl transferase"/>
    <property type="match status" value="1"/>
</dbReference>
<keyword evidence="2 12" id="KW-0436">Ligase</keyword>
<comment type="catalytic activity">
    <reaction evidence="8">
        <text>tRNA(Ile) + L-isoleucine + ATP = L-isoleucyl-tRNA(Ile) + AMP + diphosphate</text>
        <dbReference type="Rhea" id="RHEA:11060"/>
        <dbReference type="Rhea" id="RHEA-COMP:9666"/>
        <dbReference type="Rhea" id="RHEA-COMP:9695"/>
        <dbReference type="ChEBI" id="CHEBI:30616"/>
        <dbReference type="ChEBI" id="CHEBI:33019"/>
        <dbReference type="ChEBI" id="CHEBI:58045"/>
        <dbReference type="ChEBI" id="CHEBI:78442"/>
        <dbReference type="ChEBI" id="CHEBI:78528"/>
        <dbReference type="ChEBI" id="CHEBI:456215"/>
        <dbReference type="EC" id="6.1.1.5"/>
    </reaction>
</comment>
<evidence type="ECO:0000256" key="1">
    <source>
        <dbReference type="ARBA" id="ARBA00013165"/>
    </source>
</evidence>
<evidence type="ECO:0000256" key="7">
    <source>
        <dbReference type="ARBA" id="ARBA00025217"/>
    </source>
</evidence>
<evidence type="ECO:0000259" key="11">
    <source>
        <dbReference type="Pfam" id="PF08264"/>
    </source>
</evidence>
<feature type="domain" description="Methionyl/Valyl/Leucyl/Isoleucyl-tRNA synthetase anticodon-binding" evidence="11">
    <location>
        <begin position="719"/>
        <end position="864"/>
    </location>
</feature>
<dbReference type="InterPro" id="IPR023586">
    <property type="entry name" value="Ile-tRNA-ligase_type2"/>
</dbReference>
<comment type="caution">
    <text evidence="12">The sequence shown here is derived from an EMBL/GenBank/DDBJ whole genome shotgun (WGS) entry which is preliminary data.</text>
</comment>
<evidence type="ECO:0000313" key="12">
    <source>
        <dbReference type="EMBL" id="OGM09730.1"/>
    </source>
</evidence>
<dbReference type="Pfam" id="PF08264">
    <property type="entry name" value="Anticodon_1"/>
    <property type="match status" value="1"/>
</dbReference>
<keyword evidence="5" id="KW-0648">Protein biosynthesis</keyword>
<dbReference type="EC" id="6.1.1.5" evidence="1 9"/>
<reference evidence="12 13" key="1">
    <citation type="journal article" date="2016" name="Nat. Commun.">
        <title>Thousands of microbial genomes shed light on interconnected biogeochemical processes in an aquifer system.</title>
        <authorList>
            <person name="Anantharaman K."/>
            <person name="Brown C.T."/>
            <person name="Hug L.A."/>
            <person name="Sharon I."/>
            <person name="Castelle C.J."/>
            <person name="Probst A.J."/>
            <person name="Thomas B.C."/>
            <person name="Singh A."/>
            <person name="Wilkins M.J."/>
            <person name="Karaoz U."/>
            <person name="Brodie E.L."/>
            <person name="Williams K.H."/>
            <person name="Hubbard S.S."/>
            <person name="Banfield J.F."/>
        </authorList>
    </citation>
    <scope>NUCLEOTIDE SEQUENCE [LARGE SCALE GENOMIC DNA]</scope>
</reference>
<evidence type="ECO:0000256" key="9">
    <source>
        <dbReference type="NCBIfam" id="TIGR00392"/>
    </source>
</evidence>
<dbReference type="InterPro" id="IPR014729">
    <property type="entry name" value="Rossmann-like_a/b/a_fold"/>
</dbReference>
<name>A0A1F7X3Q9_9BACT</name>
<keyword evidence="3" id="KW-0547">Nucleotide-binding</keyword>
<dbReference type="InterPro" id="IPR002300">
    <property type="entry name" value="aa-tRNA-synth_Ia"/>
</dbReference>
<sequence>MAKRAFFDEVDTKVDFPSLEKEVLKNWEETGLVAKYRQKNNNSKNYFSFLDGPITANNPMGVHHAWGRTYKDLWQRYKNMRGFKQRFQNGFDCQGLWVEVEVEKELDLHTKKDIENLVPGDKKASIAKFVELCKERVKKYAAIQTEQSQRLAYFMDWDNSYYTLSDENNYMIWHFLKKCHEKGLIYQGHDSVPWCPRCGTAISQHEILTEDYKELTHETVFFKLPVKERNFSLLVWTTTPWTIPANVAVAVNPKFNYVIWESAQRKIVTVDPKEISDPESAEWFAKHIASENLKKADNISGKELVGLTYTGPFDSLERVQKAEDARPQTFHSVVSAEELVVATKGTGILHVAPGAGEEDFALGKEKDLPVIDVIDDEAVYYEGMGEFSGQNAKKHPEIIIDFLKSLKSGEFLFKTAPVTHRYPACWRCKTELVWRVVEEWYISMEPLREPMKKVVKNINWIPEFGLKRELDWVKNMHDWLISKKRYWGLALPIWVCPSCKHFEVMGSKDELKDKAVAGWDKFEGKTPHRPWIDEVKIKCEKCGKDMERISDVGNPWLDAGIVSFSTISEDNKSEPLYLTNKQEFKKWYPADFITESFPGQFKNWFYSLLAMSTVLENTEPFKTVLGYATLLAEDGRAMHKSWGNSIEFNEGADKIGVDVMRWMFLRQNPAENLLFGYHVADETRRRFHLKLWNVYNFFATYANIDGWKPEKISKPSVLDKWILTRLGQTVSDVTANLEKYDAYSASGAIEAFVDDLSLWYIRRSRDRVGPAAESKTDKPSFYQTTHFVLLNLAKLLAPFLPVVSEVIYKNLNKEESVHLADWPVVDLTVDKALVAEMEIVRQVVEKAHGKRKELKIPVRQPLSKLTVKNLELKEKGLTELIMDEVNVKKVEFTSGTGEWTIELDAKITPELEEEAKARELIRKIQDERKNMGLNLTQKISVDSDWIPTDKNLIQRIKSKTLASDLKSGEFKVEKL</sequence>
<dbReference type="PANTHER" id="PTHR42780">
    <property type="entry name" value="SOLEUCYL-TRNA SYNTHETASE"/>
    <property type="match status" value="1"/>
</dbReference>
<dbReference type="PRINTS" id="PR00984">
    <property type="entry name" value="TRNASYNTHILE"/>
</dbReference>
<dbReference type="STRING" id="1802479.A2Y68_03870"/>
<dbReference type="InterPro" id="IPR013155">
    <property type="entry name" value="M/V/L/I-tRNA-synth_anticd-bd"/>
</dbReference>
<proteinExistence type="predicted"/>
<dbReference type="GO" id="GO:0002161">
    <property type="term" value="F:aminoacyl-tRNA deacylase activity"/>
    <property type="evidence" value="ECO:0007669"/>
    <property type="project" value="InterPro"/>
</dbReference>
<evidence type="ECO:0000256" key="3">
    <source>
        <dbReference type="ARBA" id="ARBA00022741"/>
    </source>
</evidence>
<accession>A0A1F7X3Q9</accession>